<dbReference type="RefSeq" id="WP_008751114.1">
    <property type="nucleotide sequence ID" value="NZ_GL622296.1"/>
</dbReference>
<name>E6LN12_9FIRM</name>
<dbReference type="HOGENOM" id="CLU_1710961_0_0_9"/>
<dbReference type="eggNOG" id="COG5635">
    <property type="taxonomic scope" value="Bacteria"/>
</dbReference>
<gene>
    <name evidence="1" type="ORF">HMPREF0381_1347</name>
</gene>
<proteinExistence type="predicted"/>
<dbReference type="Proteomes" id="UP000003434">
    <property type="component" value="Unassembled WGS sequence"/>
</dbReference>
<organism evidence="1 2">
    <name type="scientific">Lachnoanaerobaculum saburreum DSM 3986</name>
    <dbReference type="NCBI Taxonomy" id="887325"/>
    <lineage>
        <taxon>Bacteria</taxon>
        <taxon>Bacillati</taxon>
        <taxon>Bacillota</taxon>
        <taxon>Clostridia</taxon>
        <taxon>Lachnospirales</taxon>
        <taxon>Lachnospiraceae</taxon>
        <taxon>Lachnoanaerobaculum</taxon>
    </lineage>
</organism>
<protein>
    <submittedName>
        <fullName evidence="1">Uncharacterized protein</fullName>
    </submittedName>
</protein>
<dbReference type="EMBL" id="AEPW01000053">
    <property type="protein sequence ID" value="EFU76780.1"/>
    <property type="molecule type" value="Genomic_DNA"/>
</dbReference>
<comment type="caution">
    <text evidence="1">The sequence shown here is derived from an EMBL/GenBank/DDBJ whole genome shotgun (WGS) entry which is preliminary data.</text>
</comment>
<dbReference type="AlphaFoldDB" id="E6LN12"/>
<evidence type="ECO:0000313" key="2">
    <source>
        <dbReference type="Proteomes" id="UP000003434"/>
    </source>
</evidence>
<evidence type="ECO:0000313" key="1">
    <source>
        <dbReference type="EMBL" id="EFU76780.1"/>
    </source>
</evidence>
<reference evidence="1 2" key="1">
    <citation type="submission" date="2010-12" db="EMBL/GenBank/DDBJ databases">
        <authorList>
            <person name="Muzny D."/>
            <person name="Qin X."/>
            <person name="Deng J."/>
            <person name="Jiang H."/>
            <person name="Liu Y."/>
            <person name="Qu J."/>
            <person name="Song X.-Z."/>
            <person name="Zhang L."/>
            <person name="Thornton R."/>
            <person name="Coyle M."/>
            <person name="Francisco L."/>
            <person name="Jackson L."/>
            <person name="Javaid M."/>
            <person name="Korchina V."/>
            <person name="Kovar C."/>
            <person name="Mata R."/>
            <person name="Mathew T."/>
            <person name="Ngo R."/>
            <person name="Nguyen L."/>
            <person name="Nguyen N."/>
            <person name="Okwuonu G."/>
            <person name="Ongeri F."/>
            <person name="Pham C."/>
            <person name="Simmons D."/>
            <person name="Wilczek-Boney K."/>
            <person name="Hale W."/>
            <person name="Jakkamsetti A."/>
            <person name="Pham P."/>
            <person name="Ruth R."/>
            <person name="San Lucas F."/>
            <person name="Warren J."/>
            <person name="Zhang J."/>
            <person name="Zhao Z."/>
            <person name="Zhou C."/>
            <person name="Zhu D."/>
            <person name="Lee S."/>
            <person name="Bess C."/>
            <person name="Blankenburg K."/>
            <person name="Forbes L."/>
            <person name="Fu Q."/>
            <person name="Gubbala S."/>
            <person name="Hirani K."/>
            <person name="Jayaseelan J.C."/>
            <person name="Lara F."/>
            <person name="Munidasa M."/>
            <person name="Palculict T."/>
            <person name="Patil S."/>
            <person name="Pu L.-L."/>
            <person name="Saada N."/>
            <person name="Tang L."/>
            <person name="Weissenberger G."/>
            <person name="Zhu Y."/>
            <person name="Hemphill L."/>
            <person name="Shang Y."/>
            <person name="Youmans B."/>
            <person name="Ayvaz T."/>
            <person name="Ross M."/>
            <person name="Santibanez J."/>
            <person name="Aqrawi P."/>
            <person name="Gross S."/>
            <person name="Joshi V."/>
            <person name="Fowler G."/>
            <person name="Nazareth L."/>
            <person name="Reid J."/>
            <person name="Worley K."/>
            <person name="Petrosino J."/>
            <person name="Highlander S."/>
            <person name="Gibbs R."/>
        </authorList>
    </citation>
    <scope>NUCLEOTIDE SEQUENCE [LARGE SCALE GENOMIC DNA]</scope>
    <source>
        <strain evidence="1 2">DSM 3986</strain>
    </source>
</reference>
<accession>E6LN12</accession>
<sequence>MVNYLGQENEQDFRQEAPAPCYLITTANDYTAEKDSPFCTNEESSYMFPSKYLMDQMNLTWNGSFGYVANGSTVIVNGQNNALYIKKSFLLEFIKRNELDVVWTVLGEKQKITGGFGRDFPGRAEFSYTYYLNEKDEVIRNHKVYNTMKAGRY</sequence>